<protein>
    <recommendedName>
        <fullName evidence="7">Ureidoglycolate hydrolase</fullName>
    </recommendedName>
</protein>
<evidence type="ECO:0000256" key="4">
    <source>
        <dbReference type="ARBA" id="ARBA00047684"/>
    </source>
</evidence>
<comment type="catalytic activity">
    <reaction evidence="4">
        <text>(S)-ureidoglycolate = urea + glyoxylate</text>
        <dbReference type="Rhea" id="RHEA:11304"/>
        <dbReference type="ChEBI" id="CHEBI:16199"/>
        <dbReference type="ChEBI" id="CHEBI:36655"/>
        <dbReference type="ChEBI" id="CHEBI:57296"/>
        <dbReference type="EC" id="4.3.2.3"/>
    </reaction>
</comment>
<evidence type="ECO:0008006" key="7">
    <source>
        <dbReference type="Google" id="ProtNLM"/>
    </source>
</evidence>
<keyword evidence="6" id="KW-1185">Reference proteome</keyword>
<dbReference type="Pfam" id="PF04115">
    <property type="entry name" value="Ureidogly_lyase"/>
    <property type="match status" value="1"/>
</dbReference>
<evidence type="ECO:0000313" key="5">
    <source>
        <dbReference type="EMBL" id="MDZ8118526.1"/>
    </source>
</evidence>
<dbReference type="InterPro" id="IPR024060">
    <property type="entry name" value="Ureidoglycolate_lyase_dom_sf"/>
</dbReference>
<dbReference type="RefSeq" id="WP_322608325.1">
    <property type="nucleotide sequence ID" value="NZ_JARVCO010000010.1"/>
</dbReference>
<proteinExistence type="predicted"/>
<accession>A0ABU5MX31</accession>
<keyword evidence="3" id="KW-0456">Lyase</keyword>
<organism evidence="5 6">
    <name type="scientific">Pontiella agarivorans</name>
    <dbReference type="NCBI Taxonomy" id="3038953"/>
    <lineage>
        <taxon>Bacteria</taxon>
        <taxon>Pseudomonadati</taxon>
        <taxon>Kiritimatiellota</taxon>
        <taxon>Kiritimatiellia</taxon>
        <taxon>Kiritimatiellales</taxon>
        <taxon>Pontiellaceae</taxon>
        <taxon>Pontiella</taxon>
    </lineage>
</organism>
<comment type="subunit">
    <text evidence="1">Homodimer.</text>
</comment>
<sequence>MDVKIEPITKSAFAEYGQLLETPPAAEPTIAVPTVNFWKQQAAFTVDGELEVGFLNVKKMDMIFDDLENHFKTQTGLISLSGDWCIGVGTPGNEVPEAGSLKAFRIPKGRLVVLHEKCWHTTPYPVDHDESAMLVMCKKDFLDDDTVYEKISEESRLVF</sequence>
<dbReference type="EMBL" id="JARVCO010000010">
    <property type="protein sequence ID" value="MDZ8118526.1"/>
    <property type="molecule type" value="Genomic_DNA"/>
</dbReference>
<evidence type="ECO:0000256" key="2">
    <source>
        <dbReference type="ARBA" id="ARBA00022631"/>
    </source>
</evidence>
<evidence type="ECO:0000256" key="1">
    <source>
        <dbReference type="ARBA" id="ARBA00011738"/>
    </source>
</evidence>
<dbReference type="SUPFAM" id="SSF51182">
    <property type="entry name" value="RmlC-like cupins"/>
    <property type="match status" value="1"/>
</dbReference>
<gene>
    <name evidence="5" type="ORF">P9H32_07785</name>
</gene>
<dbReference type="Gene3D" id="2.60.120.480">
    <property type="entry name" value="Ureidoglycolate hydrolase"/>
    <property type="match status" value="1"/>
</dbReference>
<keyword evidence="2" id="KW-0659">Purine metabolism</keyword>
<dbReference type="Proteomes" id="UP001290861">
    <property type="component" value="Unassembled WGS sequence"/>
</dbReference>
<comment type="caution">
    <text evidence="5">The sequence shown here is derived from an EMBL/GenBank/DDBJ whole genome shotgun (WGS) entry which is preliminary data.</text>
</comment>
<dbReference type="InterPro" id="IPR007247">
    <property type="entry name" value="Ureidogly_lyase"/>
</dbReference>
<dbReference type="InterPro" id="IPR011051">
    <property type="entry name" value="RmlC_Cupin_sf"/>
</dbReference>
<name>A0ABU5MX31_9BACT</name>
<evidence type="ECO:0000256" key="3">
    <source>
        <dbReference type="ARBA" id="ARBA00023239"/>
    </source>
</evidence>
<evidence type="ECO:0000313" key="6">
    <source>
        <dbReference type="Proteomes" id="UP001290861"/>
    </source>
</evidence>
<reference evidence="5 6" key="1">
    <citation type="journal article" date="2024" name="Appl. Environ. Microbiol.">
        <title>Pontiella agarivorans sp. nov., a novel marine anaerobic bacterium capable of degrading macroalgal polysaccharides and fixing nitrogen.</title>
        <authorList>
            <person name="Liu N."/>
            <person name="Kivenson V."/>
            <person name="Peng X."/>
            <person name="Cui Z."/>
            <person name="Lankiewicz T.S."/>
            <person name="Gosselin K.M."/>
            <person name="English C.J."/>
            <person name="Blair E.M."/>
            <person name="O'Malley M.A."/>
            <person name="Valentine D.L."/>
        </authorList>
    </citation>
    <scope>NUCLEOTIDE SEQUENCE [LARGE SCALE GENOMIC DNA]</scope>
    <source>
        <strain evidence="5 6">NLcol2</strain>
    </source>
</reference>